<feature type="signal peptide" evidence="1">
    <location>
        <begin position="1"/>
        <end position="22"/>
    </location>
</feature>
<dbReference type="Gene3D" id="3.40.50.1820">
    <property type="entry name" value="alpha/beta hydrolase"/>
    <property type="match status" value="1"/>
</dbReference>
<dbReference type="InterPro" id="IPR029058">
    <property type="entry name" value="AB_hydrolase_fold"/>
</dbReference>
<dbReference type="RefSeq" id="WP_261695405.1">
    <property type="nucleotide sequence ID" value="NZ_CP104694.1"/>
</dbReference>
<evidence type="ECO:0000256" key="1">
    <source>
        <dbReference type="SAM" id="SignalP"/>
    </source>
</evidence>
<evidence type="ECO:0000313" key="3">
    <source>
        <dbReference type="Proteomes" id="UP001064632"/>
    </source>
</evidence>
<reference evidence="2" key="1">
    <citation type="submission" date="2022-09" db="EMBL/GenBank/DDBJ databases">
        <title>Tahibacter sp. nov., isolated from a fresh water.</title>
        <authorList>
            <person name="Baek J.H."/>
            <person name="Lee J.K."/>
            <person name="Kim J.M."/>
            <person name="Jeon C.O."/>
        </authorList>
    </citation>
    <scope>NUCLEOTIDE SEQUENCE</scope>
    <source>
        <strain evidence="2">W38</strain>
    </source>
</reference>
<keyword evidence="3" id="KW-1185">Reference proteome</keyword>
<dbReference type="Proteomes" id="UP001064632">
    <property type="component" value="Chromosome"/>
</dbReference>
<dbReference type="SUPFAM" id="SSF53474">
    <property type="entry name" value="alpha/beta-Hydrolases"/>
    <property type="match status" value="1"/>
</dbReference>
<evidence type="ECO:0000313" key="2">
    <source>
        <dbReference type="EMBL" id="UXI68445.1"/>
    </source>
</evidence>
<name>A0ABY6BF54_9GAMM</name>
<organism evidence="2 3">
    <name type="scientific">Tahibacter amnicola</name>
    <dbReference type="NCBI Taxonomy" id="2976241"/>
    <lineage>
        <taxon>Bacteria</taxon>
        <taxon>Pseudomonadati</taxon>
        <taxon>Pseudomonadota</taxon>
        <taxon>Gammaproteobacteria</taxon>
        <taxon>Lysobacterales</taxon>
        <taxon>Rhodanobacteraceae</taxon>
        <taxon>Tahibacter</taxon>
    </lineage>
</organism>
<keyword evidence="1" id="KW-0732">Signal</keyword>
<gene>
    <name evidence="2" type="ORF">N4264_01980</name>
</gene>
<sequence>MRQCIIFFILALGIALGSPAHAVREYSGTSPSGAAWRIAVPDDWRAGGPLVLYQHGLNFAIDDDPSLGPLEDIALAQGYAIAASGFSQRGWALFRAIDDNRELLQIFRTQVGDPGELVPFGGSMGGLVALKLAEEPDFKPLVKGALALCPVVAASRAWDSGLDLRLAYDVVCDGVNAGELKEGAPPYPWAYNLNDIPQNLDYLEFDPDVRRALYNVTVCTGITLPESIRTNGMRQRLSRLQQFTGITDEKFLMTNIAYSTFVLSDVLRAPDKMGGRNPFGNTGAHYGDADMNLRIRRVDADPLAAVEFRWRSDFRGDVGTARILSLHTSDDQLVVPAHQHELRRRVGADQLVSAIVRETTPSHCGFSDREGAAAWEALRRWKDGGAKPTVASLQSGCLTVPMTGECRYDDSIVPPAMDSVVTPRPPVTPVIDGRFSGNWFDPSRNGEGIALEILDEHRALAYFFTYPPTGSPMAQAWMIGAGTIVPGGVAIDFMNHRPDVPGAAQAPLQHWGRLWISFTDCRTGSMRWEGPAGWGARSVPLTRLTGLQGLSCDAPVSGAPAQASGSWYDPAHNGSGFHVEQLDATHALVMYYGAQGSSPFSGWAVGVAEGSLAQGVEVPMVVPVGTHFGDAFSAAAITHLTDRVSLSLRLGCDAGNAVLRVSGQAPQTLPLTRLTRPAGTGACPSP</sequence>
<dbReference type="EMBL" id="CP104694">
    <property type="protein sequence ID" value="UXI68445.1"/>
    <property type="molecule type" value="Genomic_DNA"/>
</dbReference>
<protein>
    <submittedName>
        <fullName evidence="2">Uncharacterized protein</fullName>
    </submittedName>
</protein>
<accession>A0ABY6BF54</accession>
<feature type="chain" id="PRO_5046958577" evidence="1">
    <location>
        <begin position="23"/>
        <end position="686"/>
    </location>
</feature>
<proteinExistence type="predicted"/>